<reference evidence="4 5" key="1">
    <citation type="submission" date="2024-04" db="EMBL/GenBank/DDBJ databases">
        <title>Tritrichomonas musculus Genome.</title>
        <authorList>
            <person name="Alves-Ferreira E."/>
            <person name="Grigg M."/>
            <person name="Lorenzi H."/>
            <person name="Galac M."/>
        </authorList>
    </citation>
    <scope>NUCLEOTIDE SEQUENCE [LARGE SCALE GENOMIC DNA]</scope>
    <source>
        <strain evidence="4 5">EAF2021</strain>
    </source>
</reference>
<evidence type="ECO:0000313" key="5">
    <source>
        <dbReference type="Proteomes" id="UP001470230"/>
    </source>
</evidence>
<dbReference type="Gene3D" id="3.40.50.12780">
    <property type="entry name" value="N-terminal domain of ligase-like"/>
    <property type="match status" value="1"/>
</dbReference>
<name>A0ABR2H3Z7_9EUKA</name>
<feature type="domain" description="AMP-dependent synthetase/ligase" evidence="3">
    <location>
        <begin position="40"/>
        <end position="201"/>
    </location>
</feature>
<keyword evidence="1" id="KW-0547">Nucleotide-binding</keyword>
<dbReference type="SUPFAM" id="SSF56801">
    <property type="entry name" value="Acetyl-CoA synthetase-like"/>
    <property type="match status" value="1"/>
</dbReference>
<dbReference type="EMBL" id="JAPFFF010000044">
    <property type="protein sequence ID" value="KAK8840616.1"/>
    <property type="molecule type" value="Genomic_DNA"/>
</dbReference>
<dbReference type="PANTHER" id="PTHR43272:SF33">
    <property type="entry name" value="AMP-BINDING DOMAIN-CONTAINING PROTEIN-RELATED"/>
    <property type="match status" value="1"/>
</dbReference>
<gene>
    <name evidence="4" type="ORF">M9Y10_030388</name>
</gene>
<dbReference type="InterPro" id="IPR000873">
    <property type="entry name" value="AMP-dep_synth/lig_dom"/>
</dbReference>
<evidence type="ECO:0000256" key="1">
    <source>
        <dbReference type="ARBA" id="ARBA00022741"/>
    </source>
</evidence>
<sequence length="319" mass="36419">MLIHSVVTIGCYRTCHMRMHMRVCSTLLHRKSLEELPFALEKYRPLPTIICGVTRVFERICNGIQKKLSEQPFFVRALFSSAYNTKYFLTHYLRIRHVPVFDRIFDSICEALGGCVRLFVCGGAALPEEIQPFLRVCCRASFLQGYGLTEITSSVCAQTSTDVLDGNCGALLPWAEVKLIRVDQCEASEMSGELLVRGSSILAVFTKMKKQQKRFLQKLNKTGQLAMVGRRKEFVKLSQGEYISLQELYDFYETADHIKQIYIHAGLTGRFLAAIVVPDDKSVGRENVLREKLMRITCLDMKESRMFSLLMKNSQPKMD</sequence>
<evidence type="ECO:0000313" key="4">
    <source>
        <dbReference type="EMBL" id="KAK8840616.1"/>
    </source>
</evidence>
<protein>
    <recommendedName>
        <fullName evidence="3">AMP-dependent synthetase/ligase domain-containing protein</fullName>
    </recommendedName>
</protein>
<evidence type="ECO:0000256" key="2">
    <source>
        <dbReference type="ARBA" id="ARBA00022840"/>
    </source>
</evidence>
<dbReference type="PANTHER" id="PTHR43272">
    <property type="entry name" value="LONG-CHAIN-FATTY-ACID--COA LIGASE"/>
    <property type="match status" value="1"/>
</dbReference>
<accession>A0ABR2H3Z7</accession>
<comment type="caution">
    <text evidence="4">The sequence shown here is derived from an EMBL/GenBank/DDBJ whole genome shotgun (WGS) entry which is preliminary data.</text>
</comment>
<keyword evidence="5" id="KW-1185">Reference proteome</keyword>
<dbReference type="Pfam" id="PF00501">
    <property type="entry name" value="AMP-binding"/>
    <property type="match status" value="1"/>
</dbReference>
<proteinExistence type="predicted"/>
<evidence type="ECO:0000259" key="3">
    <source>
        <dbReference type="Pfam" id="PF00501"/>
    </source>
</evidence>
<organism evidence="4 5">
    <name type="scientific">Tritrichomonas musculus</name>
    <dbReference type="NCBI Taxonomy" id="1915356"/>
    <lineage>
        <taxon>Eukaryota</taxon>
        <taxon>Metamonada</taxon>
        <taxon>Parabasalia</taxon>
        <taxon>Tritrichomonadida</taxon>
        <taxon>Tritrichomonadidae</taxon>
        <taxon>Tritrichomonas</taxon>
    </lineage>
</organism>
<dbReference type="InterPro" id="IPR042099">
    <property type="entry name" value="ANL_N_sf"/>
</dbReference>
<dbReference type="Proteomes" id="UP001470230">
    <property type="component" value="Unassembled WGS sequence"/>
</dbReference>
<keyword evidence="2" id="KW-0067">ATP-binding</keyword>